<sequence>MRFSRSRRRISLSFVVAATLLAACSSGGGSTADRATTPVHGGSLTFATDTEPINFDIHVSPQDVTALIQRNVFDSLVYQDAKGALRPWLASSWEISPDVRSYTFHLRQGVKFSDGTSFDAAAVKANFDHVVAKSTKSQYAASLLGPYAGTEVIDPQTVKISFTRAFAPFLQAASTAYLGFYSPKTLAANAAKLSAGGPTSVGTGPFVFTSYTKGQSVVLTRNPAYAWAPQGAGHTGPAYLNTLTIRFLRENSVRVGALTSGQIDVAGSLPPANVRTVSANSGLQVLRRDAAGGNYNIYPNISRAPLNDEKLRKALQLGINLSTDVQTVYFGQYKRAWSPIGALTPSYSSAVENSWPYDAARANQLLDQAGWTGHDSAGYRTKDGKRLTLRWPIVPSLIREQRDVLGQAIQADLRRIGVEVVRPSLDPGTYIDAIYSGDYDLLDLSWARYEPDVLRLAFHSKSTAASGGQNISFLNDPQVDTWTETGEGTFDQKVRDQVYAQTQQRVIEQAAVIPVYTPTYIVGAAKYVRDLGFDTNAWPRFYDVWRDKK</sequence>
<comment type="caution">
    <text evidence="6">The sequence shown here is derived from an EMBL/GenBank/DDBJ whole genome shotgun (WGS) entry which is preliminary data.</text>
</comment>
<dbReference type="Proteomes" id="UP001201873">
    <property type="component" value="Unassembled WGS sequence"/>
</dbReference>
<dbReference type="EMBL" id="JALKFT010000038">
    <property type="protein sequence ID" value="MCK9878613.1"/>
    <property type="molecule type" value="Genomic_DNA"/>
</dbReference>
<feature type="signal peptide" evidence="4">
    <location>
        <begin position="1"/>
        <end position="22"/>
    </location>
</feature>
<evidence type="ECO:0000313" key="6">
    <source>
        <dbReference type="EMBL" id="MCK9878613.1"/>
    </source>
</evidence>
<reference evidence="6 7" key="1">
    <citation type="submission" date="2022-04" db="EMBL/GenBank/DDBJ databases">
        <title>Genome diversity in the genus Frankia.</title>
        <authorList>
            <person name="Carlos-Shanley C."/>
            <person name="Hahn D."/>
        </authorList>
    </citation>
    <scope>NUCLEOTIDE SEQUENCE [LARGE SCALE GENOMIC DNA]</scope>
    <source>
        <strain evidence="6 7">Ag45/Mut15</strain>
    </source>
</reference>
<keyword evidence="3 4" id="KW-0732">Signal</keyword>
<dbReference type="PIRSF" id="PIRSF002741">
    <property type="entry name" value="MppA"/>
    <property type="match status" value="1"/>
</dbReference>
<evidence type="ECO:0000256" key="3">
    <source>
        <dbReference type="ARBA" id="ARBA00022729"/>
    </source>
</evidence>
<dbReference type="Pfam" id="PF00496">
    <property type="entry name" value="SBP_bac_5"/>
    <property type="match status" value="1"/>
</dbReference>
<proteinExistence type="inferred from homology"/>
<accession>A0ABT0K5N8</accession>
<keyword evidence="7" id="KW-1185">Reference proteome</keyword>
<keyword evidence="2" id="KW-0813">Transport</keyword>
<evidence type="ECO:0000256" key="2">
    <source>
        <dbReference type="ARBA" id="ARBA00022448"/>
    </source>
</evidence>
<dbReference type="CDD" id="cd08492">
    <property type="entry name" value="PBP2_NikA_DppA_OppA_like_15"/>
    <property type="match status" value="1"/>
</dbReference>
<dbReference type="RefSeq" id="WP_248826702.1">
    <property type="nucleotide sequence ID" value="NZ_JALKFT010000038.1"/>
</dbReference>
<name>A0ABT0K5N8_9ACTN</name>
<dbReference type="PROSITE" id="PS51257">
    <property type="entry name" value="PROKAR_LIPOPROTEIN"/>
    <property type="match status" value="1"/>
</dbReference>
<evidence type="ECO:0000256" key="1">
    <source>
        <dbReference type="ARBA" id="ARBA00005695"/>
    </source>
</evidence>
<feature type="chain" id="PRO_5045483981" evidence="4">
    <location>
        <begin position="23"/>
        <end position="549"/>
    </location>
</feature>
<dbReference type="InterPro" id="IPR039424">
    <property type="entry name" value="SBP_5"/>
</dbReference>
<dbReference type="PANTHER" id="PTHR30290">
    <property type="entry name" value="PERIPLASMIC BINDING COMPONENT OF ABC TRANSPORTER"/>
    <property type="match status" value="1"/>
</dbReference>
<protein>
    <submittedName>
        <fullName evidence="6">ABC transporter substrate-binding protein</fullName>
    </submittedName>
</protein>
<dbReference type="Gene3D" id="3.10.105.10">
    <property type="entry name" value="Dipeptide-binding Protein, Domain 3"/>
    <property type="match status" value="1"/>
</dbReference>
<comment type="similarity">
    <text evidence="1">Belongs to the bacterial solute-binding protein 5 family.</text>
</comment>
<dbReference type="InterPro" id="IPR030678">
    <property type="entry name" value="Peptide/Ni-bd"/>
</dbReference>
<evidence type="ECO:0000313" key="7">
    <source>
        <dbReference type="Proteomes" id="UP001201873"/>
    </source>
</evidence>
<organism evidence="6 7">
    <name type="scientific">Frankia umida</name>
    <dbReference type="NCBI Taxonomy" id="573489"/>
    <lineage>
        <taxon>Bacteria</taxon>
        <taxon>Bacillati</taxon>
        <taxon>Actinomycetota</taxon>
        <taxon>Actinomycetes</taxon>
        <taxon>Frankiales</taxon>
        <taxon>Frankiaceae</taxon>
        <taxon>Frankia</taxon>
    </lineage>
</organism>
<dbReference type="InterPro" id="IPR000914">
    <property type="entry name" value="SBP_5_dom"/>
</dbReference>
<feature type="domain" description="Solute-binding protein family 5" evidence="5">
    <location>
        <begin position="85"/>
        <end position="452"/>
    </location>
</feature>
<dbReference type="PANTHER" id="PTHR30290:SF9">
    <property type="entry name" value="OLIGOPEPTIDE-BINDING PROTEIN APPA"/>
    <property type="match status" value="1"/>
</dbReference>
<dbReference type="Gene3D" id="3.40.190.10">
    <property type="entry name" value="Periplasmic binding protein-like II"/>
    <property type="match status" value="1"/>
</dbReference>
<dbReference type="SUPFAM" id="SSF53850">
    <property type="entry name" value="Periplasmic binding protein-like II"/>
    <property type="match status" value="1"/>
</dbReference>
<gene>
    <name evidence="6" type="ORF">MXD59_23090</name>
</gene>
<evidence type="ECO:0000259" key="5">
    <source>
        <dbReference type="Pfam" id="PF00496"/>
    </source>
</evidence>
<evidence type="ECO:0000256" key="4">
    <source>
        <dbReference type="SAM" id="SignalP"/>
    </source>
</evidence>